<evidence type="ECO:0000259" key="10">
    <source>
        <dbReference type="PROSITE" id="PS50110"/>
    </source>
</evidence>
<evidence type="ECO:0000256" key="4">
    <source>
        <dbReference type="ARBA" id="ARBA00023012"/>
    </source>
</evidence>
<dbReference type="SMART" id="SM00448">
    <property type="entry name" value="REC"/>
    <property type="match status" value="1"/>
</dbReference>
<dbReference type="Pfam" id="PF00486">
    <property type="entry name" value="Trans_reg_C"/>
    <property type="match status" value="1"/>
</dbReference>
<keyword evidence="3 8" id="KW-0597">Phosphoprotein</keyword>
<dbReference type="InterPro" id="IPR001789">
    <property type="entry name" value="Sig_transdc_resp-reg_receiver"/>
</dbReference>
<dbReference type="EMBL" id="JACZZA010000008">
    <property type="protein sequence ID" value="MBE1161403.1"/>
    <property type="molecule type" value="Genomic_DNA"/>
</dbReference>
<feature type="domain" description="Response regulatory" evidence="10">
    <location>
        <begin position="2"/>
        <end position="116"/>
    </location>
</feature>
<dbReference type="Gene3D" id="6.10.250.690">
    <property type="match status" value="1"/>
</dbReference>
<dbReference type="InterPro" id="IPR039420">
    <property type="entry name" value="WalR-like"/>
</dbReference>
<feature type="modified residue" description="4-aspartylphosphate" evidence="8">
    <location>
        <position position="51"/>
    </location>
</feature>
<keyword evidence="13" id="KW-1185">Reference proteome</keyword>
<evidence type="ECO:0000256" key="9">
    <source>
        <dbReference type="PROSITE-ProRule" id="PRU01091"/>
    </source>
</evidence>
<feature type="DNA-binding region" description="OmpR/PhoB-type" evidence="9">
    <location>
        <begin position="124"/>
        <end position="218"/>
    </location>
</feature>
<evidence type="ECO:0000256" key="5">
    <source>
        <dbReference type="ARBA" id="ARBA00023015"/>
    </source>
</evidence>
<evidence type="ECO:0000256" key="8">
    <source>
        <dbReference type="PROSITE-ProRule" id="PRU00169"/>
    </source>
</evidence>
<organism evidence="12 13">
    <name type="scientific">Dyella acidiphila</name>
    <dbReference type="NCBI Taxonomy" id="2775866"/>
    <lineage>
        <taxon>Bacteria</taxon>
        <taxon>Pseudomonadati</taxon>
        <taxon>Pseudomonadota</taxon>
        <taxon>Gammaproteobacteria</taxon>
        <taxon>Lysobacterales</taxon>
        <taxon>Rhodanobacteraceae</taxon>
        <taxon>Dyella</taxon>
    </lineage>
</organism>
<dbReference type="InterPro" id="IPR001867">
    <property type="entry name" value="OmpR/PhoB-type_DNA-bd"/>
</dbReference>
<comment type="caution">
    <text evidence="12">The sequence shown here is derived from an EMBL/GenBank/DDBJ whole genome shotgun (WGS) entry which is preliminary data.</text>
</comment>
<dbReference type="PROSITE" id="PS50110">
    <property type="entry name" value="RESPONSE_REGULATORY"/>
    <property type="match status" value="1"/>
</dbReference>
<dbReference type="PANTHER" id="PTHR48111:SF35">
    <property type="entry name" value="TRANSCRIPTIONAL REGULATORY PROTEIN QSEB"/>
    <property type="match status" value="1"/>
</dbReference>
<evidence type="ECO:0000313" key="13">
    <source>
        <dbReference type="Proteomes" id="UP000651010"/>
    </source>
</evidence>
<protein>
    <submittedName>
        <fullName evidence="12">Response regulator transcription factor</fullName>
    </submittedName>
</protein>
<dbReference type="Gene3D" id="3.40.50.2300">
    <property type="match status" value="1"/>
</dbReference>
<keyword evidence="5" id="KW-0805">Transcription regulation</keyword>
<evidence type="ECO:0000256" key="3">
    <source>
        <dbReference type="ARBA" id="ARBA00022553"/>
    </source>
</evidence>
<dbReference type="RefSeq" id="WP_192556258.1">
    <property type="nucleotide sequence ID" value="NZ_JACZZA010000008.1"/>
</dbReference>
<dbReference type="SMART" id="SM00862">
    <property type="entry name" value="Trans_reg_C"/>
    <property type="match status" value="1"/>
</dbReference>
<name>A0ABR9GBH8_9GAMM</name>
<dbReference type="SUPFAM" id="SSF52172">
    <property type="entry name" value="CheY-like"/>
    <property type="match status" value="1"/>
</dbReference>
<accession>A0ABR9GBH8</accession>
<dbReference type="CDD" id="cd17624">
    <property type="entry name" value="REC_OmpR_PmrA-like"/>
    <property type="match status" value="1"/>
</dbReference>
<sequence length="220" mass="24114">MNLLLVEDDLMLAEAICDGVRQHAWAIDHASNAMAAKTALVEHAYAAVLLDIGLPGESGLTVLRFLRERYDTVPVIMLTARGQLSDRIRGLDAGADDYLVKPFQLGELLARLRAVTRRSEGQVVPTLSHGEVVLDPVKRRVTKGGEHVALSAHEYQVLLTMLKRKGHVITRDDLERAIYGDRAAVGSNTVSVFVHQLRRKLGDEVITTVHGHGYTIGDAP</sequence>
<keyword evidence="7" id="KW-0804">Transcription</keyword>
<dbReference type="CDD" id="cd00383">
    <property type="entry name" value="trans_reg_C"/>
    <property type="match status" value="1"/>
</dbReference>
<gene>
    <name evidence="12" type="ORF">IGX34_13545</name>
</gene>
<keyword evidence="6 9" id="KW-0238">DNA-binding</keyword>
<dbReference type="Gene3D" id="1.10.10.10">
    <property type="entry name" value="Winged helix-like DNA-binding domain superfamily/Winged helix DNA-binding domain"/>
    <property type="match status" value="1"/>
</dbReference>
<dbReference type="Pfam" id="PF00072">
    <property type="entry name" value="Response_reg"/>
    <property type="match status" value="1"/>
</dbReference>
<comment type="subcellular location">
    <subcellularLocation>
        <location evidence="1">Cytoplasm</location>
    </subcellularLocation>
</comment>
<dbReference type="InterPro" id="IPR036388">
    <property type="entry name" value="WH-like_DNA-bd_sf"/>
</dbReference>
<dbReference type="Proteomes" id="UP000651010">
    <property type="component" value="Unassembled WGS sequence"/>
</dbReference>
<evidence type="ECO:0000259" key="11">
    <source>
        <dbReference type="PROSITE" id="PS51755"/>
    </source>
</evidence>
<dbReference type="SUPFAM" id="SSF46894">
    <property type="entry name" value="C-terminal effector domain of the bipartite response regulators"/>
    <property type="match status" value="1"/>
</dbReference>
<keyword evidence="4" id="KW-0902">Two-component regulatory system</keyword>
<evidence type="ECO:0000256" key="6">
    <source>
        <dbReference type="ARBA" id="ARBA00023125"/>
    </source>
</evidence>
<feature type="domain" description="OmpR/PhoB-type" evidence="11">
    <location>
        <begin position="124"/>
        <end position="218"/>
    </location>
</feature>
<proteinExistence type="predicted"/>
<dbReference type="InterPro" id="IPR016032">
    <property type="entry name" value="Sig_transdc_resp-reg_C-effctor"/>
</dbReference>
<keyword evidence="2" id="KW-0963">Cytoplasm</keyword>
<dbReference type="PANTHER" id="PTHR48111">
    <property type="entry name" value="REGULATOR OF RPOS"/>
    <property type="match status" value="1"/>
</dbReference>
<evidence type="ECO:0000256" key="1">
    <source>
        <dbReference type="ARBA" id="ARBA00004496"/>
    </source>
</evidence>
<evidence type="ECO:0000313" key="12">
    <source>
        <dbReference type="EMBL" id="MBE1161403.1"/>
    </source>
</evidence>
<evidence type="ECO:0000256" key="2">
    <source>
        <dbReference type="ARBA" id="ARBA00022490"/>
    </source>
</evidence>
<evidence type="ECO:0000256" key="7">
    <source>
        <dbReference type="ARBA" id="ARBA00023163"/>
    </source>
</evidence>
<reference evidence="12 13" key="1">
    <citation type="submission" date="2020-09" db="EMBL/GenBank/DDBJ databases">
        <title>Dyella sp. 7MK23 isolated from forest soil.</title>
        <authorList>
            <person name="Fu J."/>
        </authorList>
    </citation>
    <scope>NUCLEOTIDE SEQUENCE [LARGE SCALE GENOMIC DNA]</scope>
    <source>
        <strain evidence="12 13">7MK23</strain>
    </source>
</reference>
<dbReference type="PROSITE" id="PS51755">
    <property type="entry name" value="OMPR_PHOB"/>
    <property type="match status" value="1"/>
</dbReference>
<dbReference type="InterPro" id="IPR011006">
    <property type="entry name" value="CheY-like_superfamily"/>
</dbReference>